<keyword evidence="11" id="KW-1185">Reference proteome</keyword>
<evidence type="ECO:0000256" key="8">
    <source>
        <dbReference type="SAM" id="Phobius"/>
    </source>
</evidence>
<organism evidence="10 11">
    <name type="scientific">Desulfobulbus propionicus (strain ATCC 33891 / DSM 2032 / VKM B-1956 / 1pr3)</name>
    <dbReference type="NCBI Taxonomy" id="577650"/>
    <lineage>
        <taxon>Bacteria</taxon>
        <taxon>Pseudomonadati</taxon>
        <taxon>Thermodesulfobacteriota</taxon>
        <taxon>Desulfobulbia</taxon>
        <taxon>Desulfobulbales</taxon>
        <taxon>Desulfobulbaceae</taxon>
        <taxon>Desulfobulbus</taxon>
    </lineage>
</organism>
<dbReference type="GO" id="GO:0008658">
    <property type="term" value="F:penicillin binding"/>
    <property type="evidence" value="ECO:0007669"/>
    <property type="project" value="InterPro"/>
</dbReference>
<keyword evidence="4" id="KW-0645">Protease</keyword>
<protein>
    <recommendedName>
        <fullName evidence="3">beta-lactamase</fullName>
        <ecNumber evidence="3">3.5.2.6</ecNumber>
    </recommendedName>
</protein>
<evidence type="ECO:0000256" key="1">
    <source>
        <dbReference type="ARBA" id="ARBA00001526"/>
    </source>
</evidence>
<keyword evidence="8" id="KW-1133">Transmembrane helix</keyword>
<evidence type="ECO:0000256" key="5">
    <source>
        <dbReference type="ARBA" id="ARBA00022729"/>
    </source>
</evidence>
<dbReference type="SUPFAM" id="SSF56601">
    <property type="entry name" value="beta-lactamase/transpeptidase-like"/>
    <property type="match status" value="1"/>
</dbReference>
<reference evidence="10 11" key="1">
    <citation type="journal article" date="2011" name="Stand. Genomic Sci.">
        <title>Complete genome sequence of Desulfobulbus propionicus type strain (1pr3).</title>
        <authorList>
            <person name="Pagani I."/>
            <person name="Lapidus A."/>
            <person name="Nolan M."/>
            <person name="Lucas S."/>
            <person name="Hammon N."/>
            <person name="Deshpande S."/>
            <person name="Cheng J.F."/>
            <person name="Chertkov O."/>
            <person name="Davenport K."/>
            <person name="Tapia R."/>
            <person name="Han C."/>
            <person name="Goodwin L."/>
            <person name="Pitluck S."/>
            <person name="Liolios K."/>
            <person name="Mavromatis K."/>
            <person name="Ivanova N."/>
            <person name="Mikhailova N."/>
            <person name="Pati A."/>
            <person name="Chen A."/>
            <person name="Palaniappan K."/>
            <person name="Land M."/>
            <person name="Hauser L."/>
            <person name="Chang Y.J."/>
            <person name="Jeffries C.D."/>
            <person name="Detter J.C."/>
            <person name="Brambilla E."/>
            <person name="Kannan K.P."/>
            <person name="Djao O.D."/>
            <person name="Rohde M."/>
            <person name="Pukall R."/>
            <person name="Spring S."/>
            <person name="Goker M."/>
            <person name="Sikorski J."/>
            <person name="Woyke T."/>
            <person name="Bristow J."/>
            <person name="Eisen J.A."/>
            <person name="Markowitz V."/>
            <person name="Hugenholtz P."/>
            <person name="Kyrpides N.C."/>
            <person name="Klenk H.P."/>
        </authorList>
    </citation>
    <scope>NUCLEOTIDE SEQUENCE [LARGE SCALE GENOMIC DNA]</scope>
    <source>
        <strain evidence="11">ATCC 33891 / DSM 2032 / 1pr3</strain>
    </source>
</reference>
<name>A0A7U3YK43_DESPD</name>
<keyword evidence="8" id="KW-0472">Membrane</keyword>
<dbReference type="GO" id="GO:0008800">
    <property type="term" value="F:beta-lactamase activity"/>
    <property type="evidence" value="ECO:0007669"/>
    <property type="project" value="UniProtKB-EC"/>
</dbReference>
<accession>A0A7U3YK43</accession>
<dbReference type="SUPFAM" id="SSF54184">
    <property type="entry name" value="Penicillin-binding protein 2x (pbp-2x), c-terminal domain"/>
    <property type="match status" value="1"/>
</dbReference>
<evidence type="ECO:0000259" key="9">
    <source>
        <dbReference type="PROSITE" id="PS51178"/>
    </source>
</evidence>
<dbReference type="Proteomes" id="UP000006365">
    <property type="component" value="Chromosome"/>
</dbReference>
<dbReference type="Gene3D" id="3.90.1310.10">
    <property type="entry name" value="Penicillin-binding protein 2a (Domain 2)"/>
    <property type="match status" value="1"/>
</dbReference>
<evidence type="ECO:0000256" key="6">
    <source>
        <dbReference type="ARBA" id="ARBA00022801"/>
    </source>
</evidence>
<dbReference type="PROSITE" id="PS51178">
    <property type="entry name" value="PASTA"/>
    <property type="match status" value="1"/>
</dbReference>
<feature type="domain" description="PASTA" evidence="9">
    <location>
        <begin position="545"/>
        <end position="604"/>
    </location>
</feature>
<dbReference type="InterPro" id="IPR005311">
    <property type="entry name" value="PBP_dimer"/>
</dbReference>
<sequence length="605" mass="67193">MAKTLRSKKKRRWLIPFFVILLTAAGIVLYRYPPSLQDIGRIIQSAVGKISSLSAGQTPAEPVLRGTVYDRKFRELAVSYRLFSLIVNPVEVVDRRKAAEALAPLVGDKVENIELRLKTAQYSMVLSDDLDARQAEQIAALQLRGVTCKATEARFYPGHTAASHVLGFMGDGVGLAGVEGKYDTVLQAGGFRKSNIPDIDFQGEESLGQKETDIVLTLDIDLQRQLENRFREHLAAQGSEKGMGLLIDPSSGRILALVNQPSFNPNYFWKANESNRINRIYNHVLDKELIRPLLARAAAIEREGLDGPGILPATVAAPDYGFTPEQLDAFEQQIQLYGSVFGNWESGPAAQERTGAQPVVTGVQVGVTLASLVNGGWRITPYVVDSIYDHATMKRYSRSNEATEKIHVLDPALGVKIRRELFANWLLEQENLVVFTADHVQIQPDKDQYSRYSMQDLFVGLAPAKQPKFLLLMAVEQDHLLPVAQRKDNENGVLELMGKELLAALAKVPPPDALPEKPPEKSEENLRQFFISKRLNFRNAPGKANEPIPRMPQLRGMSLRKGLQQIDKYKMTVRVNGSGRIIAQYPLPGQPLTGVDECILTLDSK</sequence>
<keyword evidence="8" id="KW-0812">Transmembrane</keyword>
<dbReference type="GO" id="GO:0071555">
    <property type="term" value="P:cell wall organization"/>
    <property type="evidence" value="ECO:0007669"/>
    <property type="project" value="TreeGrafter"/>
</dbReference>
<dbReference type="InterPro" id="IPR050515">
    <property type="entry name" value="Beta-lactam/transpept"/>
</dbReference>
<keyword evidence="5" id="KW-0732">Signal</keyword>
<dbReference type="PANTHER" id="PTHR30627:SF6">
    <property type="entry name" value="BETA-LACTAMASE YBXI-RELATED"/>
    <property type="match status" value="1"/>
</dbReference>
<dbReference type="InterPro" id="IPR036138">
    <property type="entry name" value="PBP_dimer_sf"/>
</dbReference>
<evidence type="ECO:0000256" key="4">
    <source>
        <dbReference type="ARBA" id="ARBA00022645"/>
    </source>
</evidence>
<proteinExistence type="inferred from homology"/>
<dbReference type="EC" id="3.5.2.6" evidence="3"/>
<keyword evidence="7" id="KW-0046">Antibiotic resistance</keyword>
<dbReference type="RefSeq" id="WP_015723410.1">
    <property type="nucleotide sequence ID" value="NC_014972.1"/>
</dbReference>
<dbReference type="EMBL" id="CP002364">
    <property type="protein sequence ID" value="ADW16865.1"/>
    <property type="molecule type" value="Genomic_DNA"/>
</dbReference>
<evidence type="ECO:0000256" key="7">
    <source>
        <dbReference type="ARBA" id="ARBA00023251"/>
    </source>
</evidence>
<dbReference type="AlphaFoldDB" id="A0A7U3YK43"/>
<gene>
    <name evidence="10" type="ordered locus">Despr_0689</name>
</gene>
<dbReference type="Gene3D" id="3.40.710.10">
    <property type="entry name" value="DD-peptidase/beta-lactamase superfamily"/>
    <property type="match status" value="1"/>
</dbReference>
<evidence type="ECO:0000256" key="3">
    <source>
        <dbReference type="ARBA" id="ARBA00012865"/>
    </source>
</evidence>
<evidence type="ECO:0000256" key="2">
    <source>
        <dbReference type="ARBA" id="ARBA00007898"/>
    </source>
</evidence>
<keyword evidence="6" id="KW-0378">Hydrolase</keyword>
<dbReference type="Pfam" id="PF03717">
    <property type="entry name" value="PBP_dimer"/>
    <property type="match status" value="1"/>
</dbReference>
<evidence type="ECO:0000313" key="10">
    <source>
        <dbReference type="EMBL" id="ADW16865.1"/>
    </source>
</evidence>
<evidence type="ECO:0000313" key="11">
    <source>
        <dbReference type="Proteomes" id="UP000006365"/>
    </source>
</evidence>
<dbReference type="GO" id="GO:0004180">
    <property type="term" value="F:carboxypeptidase activity"/>
    <property type="evidence" value="ECO:0007669"/>
    <property type="project" value="UniProtKB-KW"/>
</dbReference>
<dbReference type="GO" id="GO:0005886">
    <property type="term" value="C:plasma membrane"/>
    <property type="evidence" value="ECO:0007669"/>
    <property type="project" value="TreeGrafter"/>
</dbReference>
<dbReference type="SUPFAM" id="SSF56519">
    <property type="entry name" value="Penicillin binding protein dimerisation domain"/>
    <property type="match status" value="1"/>
</dbReference>
<dbReference type="InterPro" id="IPR005543">
    <property type="entry name" value="PASTA_dom"/>
</dbReference>
<dbReference type="PANTHER" id="PTHR30627">
    <property type="entry name" value="PEPTIDOGLYCAN D,D-TRANSPEPTIDASE"/>
    <property type="match status" value="1"/>
</dbReference>
<dbReference type="GO" id="GO:0046677">
    <property type="term" value="P:response to antibiotic"/>
    <property type="evidence" value="ECO:0007669"/>
    <property type="project" value="UniProtKB-KW"/>
</dbReference>
<feature type="transmembrane region" description="Helical" evidence="8">
    <location>
        <begin position="12"/>
        <end position="32"/>
    </location>
</feature>
<keyword evidence="4" id="KW-0121">Carboxypeptidase</keyword>
<comment type="similarity">
    <text evidence="2">Belongs to the class-D beta-lactamase family.</text>
</comment>
<comment type="catalytic activity">
    <reaction evidence="1">
        <text>a beta-lactam + H2O = a substituted beta-amino acid</text>
        <dbReference type="Rhea" id="RHEA:20401"/>
        <dbReference type="ChEBI" id="CHEBI:15377"/>
        <dbReference type="ChEBI" id="CHEBI:35627"/>
        <dbReference type="ChEBI" id="CHEBI:140347"/>
        <dbReference type="EC" id="3.5.2.6"/>
    </reaction>
</comment>
<dbReference type="KEGG" id="dpr:Despr_0689"/>
<dbReference type="InterPro" id="IPR012338">
    <property type="entry name" value="Beta-lactam/transpept-like"/>
</dbReference>